<proteinExistence type="predicted"/>
<dbReference type="EMBL" id="PSQE01000004">
    <property type="protein sequence ID" value="RHN60710.1"/>
    <property type="molecule type" value="Genomic_DNA"/>
</dbReference>
<evidence type="ECO:0000313" key="7">
    <source>
        <dbReference type="EnsemblPlants" id="KEH16348"/>
    </source>
</evidence>
<dbReference type="InterPro" id="IPR000010">
    <property type="entry name" value="Cystatin_dom"/>
</dbReference>
<feature type="chain" id="PRO_5014483258" evidence="3">
    <location>
        <begin position="23"/>
        <end position="114"/>
    </location>
</feature>
<dbReference type="HOGENOM" id="CLU_113093_5_0_1"/>
<reference evidence="7" key="3">
    <citation type="submission" date="2015-06" db="UniProtKB">
        <authorList>
            <consortium name="EnsemblPlants"/>
        </authorList>
    </citation>
    <scope>IDENTIFICATION</scope>
    <source>
        <strain evidence="7">cv. Jemalong A17</strain>
    </source>
</reference>
<reference evidence="5 8" key="2">
    <citation type="journal article" date="2014" name="BMC Genomics">
        <title>An improved genome release (version Mt4.0) for the model legume Medicago truncatula.</title>
        <authorList>
            <person name="Tang H."/>
            <person name="Krishnakumar V."/>
            <person name="Bidwell S."/>
            <person name="Rosen B."/>
            <person name="Chan A."/>
            <person name="Zhou S."/>
            <person name="Gentzbittel L."/>
            <person name="Childs K.L."/>
            <person name="Yandell M."/>
            <person name="Gundlach H."/>
            <person name="Mayer K.F."/>
            <person name="Schwartz D.C."/>
            <person name="Town C.D."/>
        </authorList>
    </citation>
    <scope>GENOME REANNOTATION</scope>
    <source>
        <strain evidence="5">A17</strain>
        <strain evidence="7 8">cv. Jemalong A17</strain>
    </source>
</reference>
<keyword evidence="8" id="KW-1185">Reference proteome</keyword>
<evidence type="ECO:0000313" key="8">
    <source>
        <dbReference type="Proteomes" id="UP000002051"/>
    </source>
</evidence>
<dbReference type="Proteomes" id="UP000002051">
    <property type="component" value="Unassembled WGS sequence"/>
</dbReference>
<dbReference type="Proteomes" id="UP000265566">
    <property type="component" value="Chromosome 4"/>
</dbReference>
<dbReference type="Pfam" id="PF16845">
    <property type="entry name" value="SQAPI"/>
    <property type="match status" value="1"/>
</dbReference>
<dbReference type="PANTHER" id="PTHR47364:SF2">
    <property type="entry name" value="CYSTEINE PROTEINASE INHIBITOR 5"/>
    <property type="match status" value="1"/>
</dbReference>
<evidence type="ECO:0000256" key="1">
    <source>
        <dbReference type="ARBA" id="ARBA00022690"/>
    </source>
</evidence>
<dbReference type="InterPro" id="IPR046350">
    <property type="entry name" value="Cystatin_sf"/>
</dbReference>
<dbReference type="EMBL" id="KL402944">
    <property type="protein sequence ID" value="KEH16348.1"/>
    <property type="molecule type" value="Genomic_DNA"/>
</dbReference>
<feature type="domain" description="Cystatin" evidence="4">
    <location>
        <begin position="34"/>
        <end position="112"/>
    </location>
</feature>
<keyword evidence="2" id="KW-0789">Thiol protease inhibitor</keyword>
<evidence type="ECO:0000259" key="4">
    <source>
        <dbReference type="Pfam" id="PF16845"/>
    </source>
</evidence>
<dbReference type="AlphaFoldDB" id="A0A072THD2"/>
<reference evidence="6" key="4">
    <citation type="journal article" date="2018" name="Nat. Plants">
        <title>Whole-genome landscape of Medicago truncatula symbiotic genes.</title>
        <authorList>
            <person name="Pecrix Y."/>
            <person name="Gamas P."/>
            <person name="Carrere S."/>
        </authorList>
    </citation>
    <scope>NUCLEOTIDE SEQUENCE</scope>
    <source>
        <tissue evidence="6">Leaves</tissue>
    </source>
</reference>
<dbReference type="EnsemblPlants" id="KEH16348">
    <property type="protein sequence ID" value="KEH16348"/>
    <property type="gene ID" value="MTR_0219s0010"/>
</dbReference>
<keyword evidence="3" id="KW-0732">Signal</keyword>
<evidence type="ECO:0000256" key="2">
    <source>
        <dbReference type="ARBA" id="ARBA00022704"/>
    </source>
</evidence>
<accession>A0A072THD2</accession>
<dbReference type="Gene3D" id="3.10.450.10">
    <property type="match status" value="1"/>
</dbReference>
<evidence type="ECO:0000313" key="6">
    <source>
        <dbReference type="EMBL" id="RHN60710.1"/>
    </source>
</evidence>
<dbReference type="PANTHER" id="PTHR47364">
    <property type="entry name" value="CYSTEINE PROTEINASE INHIBITOR 5"/>
    <property type="match status" value="1"/>
</dbReference>
<dbReference type="KEGG" id="mtr:25480659"/>
<feature type="signal peptide" evidence="3">
    <location>
        <begin position="1"/>
        <end position="22"/>
    </location>
</feature>
<dbReference type="GO" id="GO:0004869">
    <property type="term" value="F:cysteine-type endopeptidase inhibitor activity"/>
    <property type="evidence" value="ECO:0007669"/>
    <property type="project" value="UniProtKB-KW"/>
</dbReference>
<dbReference type="Gramene" id="rna23065">
    <property type="protein sequence ID" value="RHN60710.1"/>
    <property type="gene ID" value="gene23065"/>
</dbReference>
<name>A0A072THD2_MEDTR</name>
<keyword evidence="1" id="KW-0646">Protease inhibitor</keyword>
<gene>
    <name evidence="7" type="primary">25480659</name>
    <name evidence="5" type="ORF">MTR_0219s0010</name>
    <name evidence="6" type="ORF">MtrunA17_Chr4g0028791</name>
</gene>
<dbReference type="SUPFAM" id="SSF54403">
    <property type="entry name" value="Cystatin/monellin"/>
    <property type="match status" value="1"/>
</dbReference>
<reference evidence="5 8" key="1">
    <citation type="journal article" date="2011" name="Nature">
        <title>The Medicago genome provides insight into the evolution of rhizobial symbioses.</title>
        <authorList>
            <person name="Young N.D."/>
            <person name="Debelle F."/>
            <person name="Oldroyd G.E."/>
            <person name="Geurts R."/>
            <person name="Cannon S.B."/>
            <person name="Udvardi M.K."/>
            <person name="Benedito V.A."/>
            <person name="Mayer K.F."/>
            <person name="Gouzy J."/>
            <person name="Schoof H."/>
            <person name="Van de Peer Y."/>
            <person name="Proost S."/>
            <person name="Cook D.R."/>
            <person name="Meyers B.C."/>
            <person name="Spannagl M."/>
            <person name="Cheung F."/>
            <person name="De Mita S."/>
            <person name="Krishnakumar V."/>
            <person name="Gundlach H."/>
            <person name="Zhou S."/>
            <person name="Mudge J."/>
            <person name="Bharti A.K."/>
            <person name="Murray J.D."/>
            <person name="Naoumkina M.A."/>
            <person name="Rosen B."/>
            <person name="Silverstein K.A."/>
            <person name="Tang H."/>
            <person name="Rombauts S."/>
            <person name="Zhao P.X."/>
            <person name="Zhou P."/>
            <person name="Barbe V."/>
            <person name="Bardou P."/>
            <person name="Bechner M."/>
            <person name="Bellec A."/>
            <person name="Berger A."/>
            <person name="Berges H."/>
            <person name="Bidwell S."/>
            <person name="Bisseling T."/>
            <person name="Choisne N."/>
            <person name="Couloux A."/>
            <person name="Denny R."/>
            <person name="Deshpande S."/>
            <person name="Dai X."/>
            <person name="Doyle J.J."/>
            <person name="Dudez A.M."/>
            <person name="Farmer A.D."/>
            <person name="Fouteau S."/>
            <person name="Franken C."/>
            <person name="Gibelin C."/>
            <person name="Gish J."/>
            <person name="Goldstein S."/>
            <person name="Gonzalez A.J."/>
            <person name="Green P.J."/>
            <person name="Hallab A."/>
            <person name="Hartog M."/>
            <person name="Hua A."/>
            <person name="Humphray S.J."/>
            <person name="Jeong D.H."/>
            <person name="Jing Y."/>
            <person name="Jocker A."/>
            <person name="Kenton S.M."/>
            <person name="Kim D.J."/>
            <person name="Klee K."/>
            <person name="Lai H."/>
            <person name="Lang C."/>
            <person name="Lin S."/>
            <person name="Macmil S.L."/>
            <person name="Magdelenat G."/>
            <person name="Matthews L."/>
            <person name="McCorrison J."/>
            <person name="Monaghan E.L."/>
            <person name="Mun J.H."/>
            <person name="Najar F.Z."/>
            <person name="Nicholson C."/>
            <person name="Noirot C."/>
            <person name="O'Bleness M."/>
            <person name="Paule C.R."/>
            <person name="Poulain J."/>
            <person name="Prion F."/>
            <person name="Qin B."/>
            <person name="Qu C."/>
            <person name="Retzel E.F."/>
            <person name="Riddle C."/>
            <person name="Sallet E."/>
            <person name="Samain S."/>
            <person name="Samson N."/>
            <person name="Sanders I."/>
            <person name="Saurat O."/>
            <person name="Scarpelli C."/>
            <person name="Schiex T."/>
            <person name="Segurens B."/>
            <person name="Severin A.J."/>
            <person name="Sherrier D.J."/>
            <person name="Shi R."/>
            <person name="Sims S."/>
            <person name="Singer S.R."/>
            <person name="Sinharoy S."/>
            <person name="Sterck L."/>
            <person name="Viollet A."/>
            <person name="Wang B.B."/>
            <person name="Wang K."/>
            <person name="Wang M."/>
            <person name="Wang X."/>
            <person name="Warfsmann J."/>
            <person name="Weissenbach J."/>
            <person name="White D.D."/>
            <person name="White J.D."/>
            <person name="Wiley G.B."/>
            <person name="Wincker P."/>
            <person name="Xing Y."/>
            <person name="Yang L."/>
            <person name="Yao Z."/>
            <person name="Ying F."/>
            <person name="Zhai J."/>
            <person name="Zhou L."/>
            <person name="Zuber A."/>
            <person name="Denarie J."/>
            <person name="Dixon R.A."/>
            <person name="May G.D."/>
            <person name="Schwartz D.C."/>
            <person name="Rogers J."/>
            <person name="Quetier F."/>
            <person name="Town C.D."/>
            <person name="Roe B.A."/>
        </authorList>
    </citation>
    <scope>NUCLEOTIDE SEQUENCE [LARGE SCALE GENOMIC DNA]</scope>
    <source>
        <strain evidence="5">A17</strain>
        <strain evidence="7 8">cv. Jemalong A17</strain>
    </source>
</reference>
<organism evidence="5 8">
    <name type="scientific">Medicago truncatula</name>
    <name type="common">Barrel medic</name>
    <name type="synonym">Medicago tribuloides</name>
    <dbReference type="NCBI Taxonomy" id="3880"/>
    <lineage>
        <taxon>Eukaryota</taxon>
        <taxon>Viridiplantae</taxon>
        <taxon>Streptophyta</taxon>
        <taxon>Embryophyta</taxon>
        <taxon>Tracheophyta</taxon>
        <taxon>Spermatophyta</taxon>
        <taxon>Magnoliopsida</taxon>
        <taxon>eudicotyledons</taxon>
        <taxon>Gunneridae</taxon>
        <taxon>Pentapetalae</taxon>
        <taxon>rosids</taxon>
        <taxon>fabids</taxon>
        <taxon>Fabales</taxon>
        <taxon>Fabaceae</taxon>
        <taxon>Papilionoideae</taxon>
        <taxon>50 kb inversion clade</taxon>
        <taxon>NPAAA clade</taxon>
        <taxon>Hologalegina</taxon>
        <taxon>IRL clade</taxon>
        <taxon>Trifolieae</taxon>
        <taxon>Medicago</taxon>
    </lineage>
</organism>
<dbReference type="OrthoDB" id="2016588at2759"/>
<dbReference type="STRING" id="3880.A0A072THD2"/>
<protein>
    <submittedName>
        <fullName evidence="5">Cystatin domain protein</fullName>
    </submittedName>
    <submittedName>
        <fullName evidence="6">Putative Cystatin domain-containing protein</fullName>
    </submittedName>
</protein>
<evidence type="ECO:0000313" key="5">
    <source>
        <dbReference type="EMBL" id="KEH16348.1"/>
    </source>
</evidence>
<evidence type="ECO:0000256" key="3">
    <source>
        <dbReference type="SAM" id="SignalP"/>
    </source>
</evidence>
<sequence length="114" mass="12849">MKFQSLILILIFLLASTARNQALLDGYYPILPLNGYDVIEIAKFAVTEYDKQTGAKLKFKNIIKGESKFAEGFTGYHLIISADNGSISNNYETFVCTTVYVPTWKLISFRPVQV</sequence>